<gene>
    <name evidence="2" type="ORF">HF882_22885</name>
</gene>
<dbReference type="InterPro" id="IPR006528">
    <property type="entry name" value="Phage_head_morphogenesis_dom"/>
</dbReference>
<dbReference type="Pfam" id="PF04233">
    <property type="entry name" value="Phage_Mu_F"/>
    <property type="match status" value="1"/>
</dbReference>
<dbReference type="AlphaFoldDB" id="A0A848B8T6"/>
<comment type="caution">
    <text evidence="2">The sequence shown here is derived from an EMBL/GenBank/DDBJ whole genome shotgun (WGS) entry which is preliminary data.</text>
</comment>
<sequence>MPAKQEWIKNRVNLPTAKGSGEISRDIPAQIRARAFFSARVAEAHILDRFRSITDDYLSGRIGRDEARALLREYARASGKDDGTESLKNLASTARLELILDQNAKMARAVYRHERMYSPAALRVFPYVRYRASVGSRQPRSEHGKYDGMIFRKDDPWLRTHTPPWDFGCNCELEQITEKQAAKLGGPVSPTPPERVKVDSRNGFSFDPAHAFETEDLTGMQPASRASIVRQAEEAVRDQRLGPVGMIVAPAAQGLPPAELPKLDEVRAGFDAMKETARRELENAGLDPDHLPDYLTVNQAVRDSGKVPENITGAVRDRFPAEPIKVGTLNSRAAEAAGIPQLPVLLERGNSRYGIEHLWRNHKELFAVPENAVRLLRETLGNPNCRVVVSMKRAAVTSHVAGRKEKQPICLKRIVLHNPTTGGYCVMVQSGEQLRLVSWHNAGEDYGDSEWRLE</sequence>
<organism evidence="2 3">
    <name type="scientific">Victivallis vadensis</name>
    <dbReference type="NCBI Taxonomy" id="172901"/>
    <lineage>
        <taxon>Bacteria</taxon>
        <taxon>Pseudomonadati</taxon>
        <taxon>Lentisphaerota</taxon>
        <taxon>Lentisphaeria</taxon>
        <taxon>Victivallales</taxon>
        <taxon>Victivallaceae</taxon>
        <taxon>Victivallis</taxon>
    </lineage>
</organism>
<name>A0A848B8T6_9BACT</name>
<dbReference type="RefSeq" id="WP_168964317.1">
    <property type="nucleotide sequence ID" value="NZ_JABAEW010000126.1"/>
</dbReference>
<dbReference type="EMBL" id="JABAEW010000126">
    <property type="protein sequence ID" value="NMD89432.1"/>
    <property type="molecule type" value="Genomic_DNA"/>
</dbReference>
<protein>
    <recommendedName>
        <fullName evidence="1">Phage head morphogenesis domain-containing protein</fullName>
    </recommendedName>
</protein>
<accession>A0A848B8T6</accession>
<evidence type="ECO:0000259" key="1">
    <source>
        <dbReference type="Pfam" id="PF04233"/>
    </source>
</evidence>
<proteinExistence type="predicted"/>
<dbReference type="Proteomes" id="UP000576225">
    <property type="component" value="Unassembled WGS sequence"/>
</dbReference>
<evidence type="ECO:0000313" key="3">
    <source>
        <dbReference type="Proteomes" id="UP000576225"/>
    </source>
</evidence>
<reference evidence="2 3" key="1">
    <citation type="submission" date="2020-04" db="EMBL/GenBank/DDBJ databases">
        <authorList>
            <person name="Hitch T.C.A."/>
            <person name="Wylensek D."/>
            <person name="Clavel T."/>
        </authorList>
    </citation>
    <scope>NUCLEOTIDE SEQUENCE [LARGE SCALE GENOMIC DNA]</scope>
    <source>
        <strain evidence="2 3">COR2-253-APC-1A</strain>
    </source>
</reference>
<evidence type="ECO:0000313" key="2">
    <source>
        <dbReference type="EMBL" id="NMD89432.1"/>
    </source>
</evidence>
<feature type="domain" description="Phage head morphogenesis" evidence="1">
    <location>
        <begin position="85"/>
        <end position="173"/>
    </location>
</feature>